<reference evidence="1" key="2">
    <citation type="submission" date="2019-01" db="UniProtKB">
        <authorList>
            <consortium name="EnsemblPlants"/>
        </authorList>
    </citation>
    <scope>IDENTIFICATION</scope>
    <source>
        <strain evidence="1">cv. Heinz 1706</strain>
    </source>
</reference>
<keyword evidence="2" id="KW-1185">Reference proteome</keyword>
<dbReference type="Gramene" id="Solyc10g062040.2.1">
    <property type="protein sequence ID" value="Solyc10g062040.2.1"/>
    <property type="gene ID" value="Solyc10g062040.2"/>
</dbReference>
<protein>
    <submittedName>
        <fullName evidence="1">Uncharacterized protein</fullName>
    </submittedName>
</protein>
<sequence length="98" mass="10830">MGIHDMKDRVESDTSNLYSISLYDPTMSTRDEPLFGKLKWALGVVGLPVPTCNLILRCSPLVVGMTQVKNKSTSQCDISLSILVGKEWRSPSKSSIEK</sequence>
<organism evidence="1">
    <name type="scientific">Solanum lycopersicum</name>
    <name type="common">Tomato</name>
    <name type="synonym">Lycopersicon esculentum</name>
    <dbReference type="NCBI Taxonomy" id="4081"/>
    <lineage>
        <taxon>Eukaryota</taxon>
        <taxon>Viridiplantae</taxon>
        <taxon>Streptophyta</taxon>
        <taxon>Embryophyta</taxon>
        <taxon>Tracheophyta</taxon>
        <taxon>Spermatophyta</taxon>
        <taxon>Magnoliopsida</taxon>
        <taxon>eudicotyledons</taxon>
        <taxon>Gunneridae</taxon>
        <taxon>Pentapetalae</taxon>
        <taxon>asterids</taxon>
        <taxon>lamiids</taxon>
        <taxon>Solanales</taxon>
        <taxon>Solanaceae</taxon>
        <taxon>Solanoideae</taxon>
        <taxon>Solaneae</taxon>
        <taxon>Solanum</taxon>
        <taxon>Solanum subgen. Lycopersicon</taxon>
    </lineage>
</organism>
<evidence type="ECO:0000313" key="2">
    <source>
        <dbReference type="Proteomes" id="UP000004994"/>
    </source>
</evidence>
<dbReference type="Proteomes" id="UP000004994">
    <property type="component" value="Chromosome 10"/>
</dbReference>
<reference evidence="1" key="1">
    <citation type="journal article" date="2012" name="Nature">
        <title>The tomato genome sequence provides insights into fleshy fruit evolution.</title>
        <authorList>
            <consortium name="Tomato Genome Consortium"/>
        </authorList>
    </citation>
    <scope>NUCLEOTIDE SEQUENCE [LARGE SCALE GENOMIC DNA]</scope>
    <source>
        <strain evidence="1">cv. Heinz 1706</strain>
    </source>
</reference>
<proteinExistence type="predicted"/>
<dbReference type="PaxDb" id="4081-Solyc10g062040.1.1"/>
<dbReference type="InParanoid" id="A0A3Q7IIU1"/>
<dbReference type="EnsemblPlants" id="Solyc10g062040.2.1">
    <property type="protein sequence ID" value="Solyc10g062040.2.1"/>
    <property type="gene ID" value="Solyc10g062040.2"/>
</dbReference>
<dbReference type="AlphaFoldDB" id="A0A3Q7IIU1"/>
<name>A0A3Q7IIU1_SOLLC</name>
<accession>A0A3Q7IIU1</accession>
<evidence type="ECO:0000313" key="1">
    <source>
        <dbReference type="EnsemblPlants" id="Solyc10g062040.2.1"/>
    </source>
</evidence>